<reference evidence="3" key="1">
    <citation type="submission" date="2018-11" db="EMBL/GenBank/DDBJ databases">
        <title>Complete genome sequence of Paenibacillus sp. ML311-T8.</title>
        <authorList>
            <person name="Nam Y.-D."/>
            <person name="Kang J."/>
            <person name="Chung W.-H."/>
            <person name="Park Y.S."/>
        </authorList>
    </citation>
    <scope>NUCLEOTIDE SEQUENCE [LARGE SCALE GENOMIC DNA]</scope>
    <source>
        <strain evidence="3">ML311-T8</strain>
    </source>
</reference>
<dbReference type="Gene3D" id="2.60.120.10">
    <property type="entry name" value="Jelly Rolls"/>
    <property type="match status" value="1"/>
</dbReference>
<protein>
    <submittedName>
        <fullName evidence="2">Cupin domain-containing protein</fullName>
    </submittedName>
</protein>
<dbReference type="Proteomes" id="UP000426246">
    <property type="component" value="Chromosome"/>
</dbReference>
<dbReference type="EMBL" id="CP034235">
    <property type="protein sequence ID" value="QGQ98657.1"/>
    <property type="molecule type" value="Genomic_DNA"/>
</dbReference>
<evidence type="ECO:0000259" key="1">
    <source>
        <dbReference type="Pfam" id="PF07883"/>
    </source>
</evidence>
<proteinExistence type="predicted"/>
<dbReference type="PIRSF" id="PIRSF029883">
    <property type="entry name" value="KdgF"/>
    <property type="match status" value="1"/>
</dbReference>
<dbReference type="KEGG" id="ppsc:EHS13_29130"/>
<gene>
    <name evidence="2" type="ORF">EHS13_29130</name>
</gene>
<dbReference type="AlphaFoldDB" id="A0A6B8RS03"/>
<accession>A0A6B8RS03</accession>
<dbReference type="InterPro" id="IPR025499">
    <property type="entry name" value="KdgF"/>
</dbReference>
<sequence>MEQSKEYGNWQQINELIRRKIFAPGETIMSMLVELKQGGIGPEHSHPHEQLSFVVTGKLEFTIAGIIHYVSAGEQILVPSNQLHTVAALEDTQVLETFTPLREDLLNSVN</sequence>
<dbReference type="SUPFAM" id="SSF51182">
    <property type="entry name" value="RmlC-like cupins"/>
    <property type="match status" value="1"/>
</dbReference>
<dbReference type="InterPro" id="IPR014710">
    <property type="entry name" value="RmlC-like_jellyroll"/>
</dbReference>
<dbReference type="PANTHER" id="PTHR40112:SF1">
    <property type="entry name" value="H2HPP ISOMERASE"/>
    <property type="match status" value="1"/>
</dbReference>
<evidence type="ECO:0000313" key="3">
    <source>
        <dbReference type="Proteomes" id="UP000426246"/>
    </source>
</evidence>
<dbReference type="InterPro" id="IPR052535">
    <property type="entry name" value="Bacilysin_H2HPP_isomerase"/>
</dbReference>
<evidence type="ECO:0000313" key="2">
    <source>
        <dbReference type="EMBL" id="QGQ98657.1"/>
    </source>
</evidence>
<keyword evidence="3" id="KW-1185">Reference proteome</keyword>
<dbReference type="RefSeq" id="WP_155703766.1">
    <property type="nucleotide sequence ID" value="NZ_CP034235.1"/>
</dbReference>
<dbReference type="PANTHER" id="PTHR40112">
    <property type="entry name" value="H2HPP ISOMERASE"/>
    <property type="match status" value="1"/>
</dbReference>
<dbReference type="Pfam" id="PF07883">
    <property type="entry name" value="Cupin_2"/>
    <property type="match status" value="1"/>
</dbReference>
<dbReference type="CDD" id="cd02238">
    <property type="entry name" value="cupin_KdgF"/>
    <property type="match status" value="1"/>
</dbReference>
<feature type="domain" description="Cupin type-2" evidence="1">
    <location>
        <begin position="32"/>
        <end position="93"/>
    </location>
</feature>
<dbReference type="OrthoDB" id="9811153at2"/>
<dbReference type="InterPro" id="IPR013096">
    <property type="entry name" value="Cupin_2"/>
</dbReference>
<dbReference type="InterPro" id="IPR011051">
    <property type="entry name" value="RmlC_Cupin_sf"/>
</dbReference>
<organism evidence="2 3">
    <name type="scientific">Paenibacillus psychroresistens</name>
    <dbReference type="NCBI Taxonomy" id="1778678"/>
    <lineage>
        <taxon>Bacteria</taxon>
        <taxon>Bacillati</taxon>
        <taxon>Bacillota</taxon>
        <taxon>Bacilli</taxon>
        <taxon>Bacillales</taxon>
        <taxon>Paenibacillaceae</taxon>
        <taxon>Paenibacillus</taxon>
    </lineage>
</organism>
<name>A0A6B8RS03_9BACL</name>